<dbReference type="AlphaFoldDB" id="A0A9D5ARU7"/>
<comment type="caution">
    <text evidence="2">The sequence shown here is derived from an EMBL/GenBank/DDBJ whole genome shotgun (WGS) entry which is preliminary data.</text>
</comment>
<sequence>MRHSFFQSVRFCYRENPSSDKYIVWNIWSLVTGGKGRNGCFFGVGPLADNYRTRDRTLFDRVASGEGTSRPTQLTHEMMETVRQLALTEARRETAEREAALKAELEEMKKDNTIWRSK</sequence>
<gene>
    <name evidence="2" type="ORF">KIW84_043466</name>
</gene>
<dbReference type="EMBL" id="JAMSHJ010000004">
    <property type="protein sequence ID" value="KAI5419303.1"/>
    <property type="molecule type" value="Genomic_DNA"/>
</dbReference>
<protein>
    <submittedName>
        <fullName evidence="2">Uncharacterized protein</fullName>
    </submittedName>
</protein>
<organism evidence="2 3">
    <name type="scientific">Pisum sativum</name>
    <name type="common">Garden pea</name>
    <name type="synonym">Lathyrus oleraceus</name>
    <dbReference type="NCBI Taxonomy" id="3888"/>
    <lineage>
        <taxon>Eukaryota</taxon>
        <taxon>Viridiplantae</taxon>
        <taxon>Streptophyta</taxon>
        <taxon>Embryophyta</taxon>
        <taxon>Tracheophyta</taxon>
        <taxon>Spermatophyta</taxon>
        <taxon>Magnoliopsida</taxon>
        <taxon>eudicotyledons</taxon>
        <taxon>Gunneridae</taxon>
        <taxon>Pentapetalae</taxon>
        <taxon>rosids</taxon>
        <taxon>fabids</taxon>
        <taxon>Fabales</taxon>
        <taxon>Fabaceae</taxon>
        <taxon>Papilionoideae</taxon>
        <taxon>50 kb inversion clade</taxon>
        <taxon>NPAAA clade</taxon>
        <taxon>Hologalegina</taxon>
        <taxon>IRL clade</taxon>
        <taxon>Fabeae</taxon>
        <taxon>Lathyrus</taxon>
    </lineage>
</organism>
<keyword evidence="1" id="KW-0175">Coiled coil</keyword>
<proteinExistence type="predicted"/>
<feature type="coiled-coil region" evidence="1">
    <location>
        <begin position="78"/>
        <end position="111"/>
    </location>
</feature>
<evidence type="ECO:0000313" key="3">
    <source>
        <dbReference type="Proteomes" id="UP001058974"/>
    </source>
</evidence>
<dbReference type="Proteomes" id="UP001058974">
    <property type="component" value="Chromosome 4"/>
</dbReference>
<accession>A0A9D5ARU7</accession>
<evidence type="ECO:0000313" key="2">
    <source>
        <dbReference type="EMBL" id="KAI5419303.1"/>
    </source>
</evidence>
<name>A0A9D5ARU7_PEA</name>
<dbReference type="Gramene" id="Psat04G0346600-T1">
    <property type="protein sequence ID" value="KAI5419303.1"/>
    <property type="gene ID" value="KIW84_043466"/>
</dbReference>
<evidence type="ECO:0000256" key="1">
    <source>
        <dbReference type="SAM" id="Coils"/>
    </source>
</evidence>
<keyword evidence="3" id="KW-1185">Reference proteome</keyword>
<reference evidence="2 3" key="1">
    <citation type="journal article" date="2022" name="Nat. Genet.">
        <title>Improved pea reference genome and pan-genome highlight genomic features and evolutionary characteristics.</title>
        <authorList>
            <person name="Yang T."/>
            <person name="Liu R."/>
            <person name="Luo Y."/>
            <person name="Hu S."/>
            <person name="Wang D."/>
            <person name="Wang C."/>
            <person name="Pandey M.K."/>
            <person name="Ge S."/>
            <person name="Xu Q."/>
            <person name="Li N."/>
            <person name="Li G."/>
            <person name="Huang Y."/>
            <person name="Saxena R.K."/>
            <person name="Ji Y."/>
            <person name="Li M."/>
            <person name="Yan X."/>
            <person name="He Y."/>
            <person name="Liu Y."/>
            <person name="Wang X."/>
            <person name="Xiang C."/>
            <person name="Varshney R.K."/>
            <person name="Ding H."/>
            <person name="Gao S."/>
            <person name="Zong X."/>
        </authorList>
    </citation>
    <scope>NUCLEOTIDE SEQUENCE [LARGE SCALE GENOMIC DNA]</scope>
    <source>
        <strain evidence="2 3">cv. Zhongwan 6</strain>
    </source>
</reference>